<keyword evidence="6" id="KW-0472">Membrane</keyword>
<evidence type="ECO:0000256" key="5">
    <source>
        <dbReference type="SAM" id="MobiDB-lite"/>
    </source>
</evidence>
<evidence type="ECO:0000256" key="6">
    <source>
        <dbReference type="SAM" id="Phobius"/>
    </source>
</evidence>
<accession>K3X9F4</accession>
<sequence length="426" mass="46559">MTALQTLLLLMLAALLSSGSAVELTFSSSSSSSSTGHDGSLMQDEPEQSIEQALDKLAHQMDSALGKLDRAAEIDIGIVFDAASSGSWGESDDEVQYDDDDDEAGDEWVVVVPQSEATTGVHGDDLEAAAKADPHVQHAPSVSYKRDVTTADASALAPLRAETDEWTAFFPPFRWHDEFDYRSRQQLNAVPLSALAAMSCVTLGIVASVWWLERRARRRRNLERHEEWVASVEYMDAMELRRFLVALQPIISSIVSIKMNSYDGDSDDGFGDFLGEGEEEWTMQAQEMAALERSMKTAGIRDGIEFGKEDTLQEGFDHGFAAGAASSYRFSVVRGALSAAKACGLLETLSTEDRTQCDEWINTLHQHAMQSAFASNGTQQQTEHAGNGGYDAEKGLVKAQELLERLHLAVRVEAPVSTKKPSDTIE</sequence>
<feature type="compositionally biased region" description="Polar residues" evidence="5">
    <location>
        <begin position="372"/>
        <end position="384"/>
    </location>
</feature>
<keyword evidence="6" id="KW-1133">Transmembrane helix</keyword>
<dbReference type="PANTHER" id="PTHR18829">
    <property type="entry name" value="PROTEIN YAE1 HOMOLOG"/>
    <property type="match status" value="1"/>
</dbReference>
<evidence type="ECO:0000313" key="9">
    <source>
        <dbReference type="EnsemblProtists" id="PYU1_T013853"/>
    </source>
</evidence>
<reference evidence="9" key="3">
    <citation type="submission" date="2015-02" db="UniProtKB">
        <authorList>
            <consortium name="EnsemblProtists"/>
        </authorList>
    </citation>
    <scope>IDENTIFICATION</scope>
    <source>
        <strain evidence="9">DAOM BR144</strain>
    </source>
</reference>
<name>K3X9F4_GLOUD</name>
<evidence type="ECO:0000256" key="2">
    <source>
        <dbReference type="ARBA" id="ARBA00004496"/>
    </source>
</evidence>
<dbReference type="Pfam" id="PF09811">
    <property type="entry name" value="Yae1_N"/>
    <property type="match status" value="1"/>
</dbReference>
<organism evidence="9 10">
    <name type="scientific">Globisporangium ultimum (strain ATCC 200006 / CBS 805.95 / DAOM BR144)</name>
    <name type="common">Pythium ultimum</name>
    <dbReference type="NCBI Taxonomy" id="431595"/>
    <lineage>
        <taxon>Eukaryota</taxon>
        <taxon>Sar</taxon>
        <taxon>Stramenopiles</taxon>
        <taxon>Oomycota</taxon>
        <taxon>Peronosporomycetes</taxon>
        <taxon>Pythiales</taxon>
        <taxon>Pythiaceae</taxon>
        <taxon>Globisporangium</taxon>
    </lineage>
</organism>
<dbReference type="Proteomes" id="UP000019132">
    <property type="component" value="Unassembled WGS sequence"/>
</dbReference>
<dbReference type="InterPro" id="IPR038881">
    <property type="entry name" value="Yae1-like"/>
</dbReference>
<comment type="subcellular location">
    <subcellularLocation>
        <location evidence="2">Cytoplasm</location>
    </subcellularLocation>
    <subcellularLocation>
        <location evidence="1">Nucleus</location>
    </subcellularLocation>
</comment>
<feature type="domain" description="Essential protein Yae1 N-terminal" evidence="8">
    <location>
        <begin position="301"/>
        <end position="324"/>
    </location>
</feature>
<keyword evidence="7" id="KW-0732">Signal</keyword>
<keyword evidence="10" id="KW-1185">Reference proteome</keyword>
<keyword evidence="6" id="KW-0812">Transmembrane</keyword>
<dbReference type="EnsemblProtists" id="PYU1_T013853">
    <property type="protein sequence ID" value="PYU1_T013853"/>
    <property type="gene ID" value="PYU1_G013824"/>
</dbReference>
<feature type="transmembrane region" description="Helical" evidence="6">
    <location>
        <begin position="192"/>
        <end position="212"/>
    </location>
</feature>
<feature type="chain" id="PRO_5003868530" description="Essential protein Yae1 N-terminal domain-containing protein" evidence="7">
    <location>
        <begin position="22"/>
        <end position="426"/>
    </location>
</feature>
<dbReference type="InParanoid" id="K3X9F4"/>
<keyword evidence="3" id="KW-0963">Cytoplasm</keyword>
<protein>
    <recommendedName>
        <fullName evidence="8">Essential protein Yae1 N-terminal domain-containing protein</fullName>
    </recommendedName>
</protein>
<dbReference type="EMBL" id="GL376595">
    <property type="status" value="NOT_ANNOTATED_CDS"/>
    <property type="molecule type" value="Genomic_DNA"/>
</dbReference>
<evidence type="ECO:0000259" key="8">
    <source>
        <dbReference type="Pfam" id="PF09811"/>
    </source>
</evidence>
<feature type="region of interest" description="Disordered" evidence="5">
    <location>
        <begin position="372"/>
        <end position="391"/>
    </location>
</feature>
<evidence type="ECO:0000256" key="4">
    <source>
        <dbReference type="ARBA" id="ARBA00023242"/>
    </source>
</evidence>
<dbReference type="VEuPathDB" id="FungiDB:PYU1_G013824"/>
<keyword evidence="4" id="KW-0539">Nucleus</keyword>
<evidence type="ECO:0000256" key="7">
    <source>
        <dbReference type="SAM" id="SignalP"/>
    </source>
</evidence>
<feature type="signal peptide" evidence="7">
    <location>
        <begin position="1"/>
        <end position="21"/>
    </location>
</feature>
<dbReference type="eggNOG" id="ENOG502S866">
    <property type="taxonomic scope" value="Eukaryota"/>
</dbReference>
<evidence type="ECO:0000256" key="1">
    <source>
        <dbReference type="ARBA" id="ARBA00004123"/>
    </source>
</evidence>
<dbReference type="InterPro" id="IPR019191">
    <property type="entry name" value="Essential_protein_Yae1_N"/>
</dbReference>
<reference evidence="10" key="1">
    <citation type="journal article" date="2010" name="Genome Biol.">
        <title>Genome sequence of the necrotrophic plant pathogen Pythium ultimum reveals original pathogenicity mechanisms and effector repertoire.</title>
        <authorList>
            <person name="Levesque C.A."/>
            <person name="Brouwer H."/>
            <person name="Cano L."/>
            <person name="Hamilton J.P."/>
            <person name="Holt C."/>
            <person name="Huitema E."/>
            <person name="Raffaele S."/>
            <person name="Robideau G.P."/>
            <person name="Thines M."/>
            <person name="Win J."/>
            <person name="Zerillo M.M."/>
            <person name="Beakes G.W."/>
            <person name="Boore J.L."/>
            <person name="Busam D."/>
            <person name="Dumas B."/>
            <person name="Ferriera S."/>
            <person name="Fuerstenberg S.I."/>
            <person name="Gachon C.M."/>
            <person name="Gaulin E."/>
            <person name="Govers F."/>
            <person name="Grenville-Briggs L."/>
            <person name="Horner N."/>
            <person name="Hostetler J."/>
            <person name="Jiang R.H."/>
            <person name="Johnson J."/>
            <person name="Krajaejun T."/>
            <person name="Lin H."/>
            <person name="Meijer H.J."/>
            <person name="Moore B."/>
            <person name="Morris P."/>
            <person name="Phuntmart V."/>
            <person name="Puiu D."/>
            <person name="Shetty J."/>
            <person name="Stajich J.E."/>
            <person name="Tripathy S."/>
            <person name="Wawra S."/>
            <person name="van West P."/>
            <person name="Whitty B.R."/>
            <person name="Coutinho P.M."/>
            <person name="Henrissat B."/>
            <person name="Martin F."/>
            <person name="Thomas P.D."/>
            <person name="Tyler B.M."/>
            <person name="De Vries R.P."/>
            <person name="Kamoun S."/>
            <person name="Yandell M."/>
            <person name="Tisserat N."/>
            <person name="Buell C.R."/>
        </authorList>
    </citation>
    <scope>NUCLEOTIDE SEQUENCE</scope>
    <source>
        <strain evidence="10">DAOM:BR144</strain>
    </source>
</reference>
<evidence type="ECO:0000256" key="3">
    <source>
        <dbReference type="ARBA" id="ARBA00022490"/>
    </source>
</evidence>
<dbReference type="AlphaFoldDB" id="K3X9F4"/>
<evidence type="ECO:0000313" key="10">
    <source>
        <dbReference type="Proteomes" id="UP000019132"/>
    </source>
</evidence>
<reference evidence="10" key="2">
    <citation type="submission" date="2010-04" db="EMBL/GenBank/DDBJ databases">
        <authorList>
            <person name="Buell R."/>
            <person name="Hamilton J."/>
            <person name="Hostetler J."/>
        </authorList>
    </citation>
    <scope>NUCLEOTIDE SEQUENCE [LARGE SCALE GENOMIC DNA]</scope>
    <source>
        <strain evidence="10">DAOM:BR144</strain>
    </source>
</reference>
<dbReference type="HOGENOM" id="CLU_644792_0_0_1"/>
<proteinExistence type="predicted"/>
<dbReference type="PANTHER" id="PTHR18829:SF0">
    <property type="entry name" value="PROTEIN YAE1 HOMOLOG"/>
    <property type="match status" value="1"/>
</dbReference>
<dbReference type="STRING" id="431595.K3X9F4"/>
<feature type="region of interest" description="Disordered" evidence="5">
    <location>
        <begin position="27"/>
        <end position="46"/>
    </location>
</feature>